<sequence>MSKPLYAANPSVWRMHPFGTFVAWLLVLAGAYVGVTGDIPYVSDLLAGVQLPAWLDLRYVGYLLAAWGLLQLIGWWISARFDHLEIGEQALVWTHGFLNKQYTETNMASVRTVRVKQSLLQRLLNAGDLVIYTTGDDPELTIKGLPRPGDIRVLIKQQSGGD</sequence>
<dbReference type="Proteomes" id="UP000748752">
    <property type="component" value="Unassembled WGS sequence"/>
</dbReference>
<keyword evidence="4" id="KW-1185">Reference proteome</keyword>
<organism evidence="3 4">
    <name type="scientific">Thiohalocapsa halophila</name>
    <dbReference type="NCBI Taxonomy" id="69359"/>
    <lineage>
        <taxon>Bacteria</taxon>
        <taxon>Pseudomonadati</taxon>
        <taxon>Pseudomonadota</taxon>
        <taxon>Gammaproteobacteria</taxon>
        <taxon>Chromatiales</taxon>
        <taxon>Chromatiaceae</taxon>
        <taxon>Thiohalocapsa</taxon>
    </lineage>
</organism>
<gene>
    <name evidence="3" type="ORF">CKO31_05795</name>
</gene>
<dbReference type="EMBL" id="NRRV01000010">
    <property type="protein sequence ID" value="MBK1630266.1"/>
    <property type="molecule type" value="Genomic_DNA"/>
</dbReference>
<feature type="transmembrane region" description="Helical" evidence="1">
    <location>
        <begin position="21"/>
        <end position="39"/>
    </location>
</feature>
<dbReference type="PANTHER" id="PTHR37938">
    <property type="entry name" value="BLL0215 PROTEIN"/>
    <property type="match status" value="1"/>
</dbReference>
<keyword evidence="1" id="KW-1133">Transmembrane helix</keyword>
<evidence type="ECO:0000259" key="2">
    <source>
        <dbReference type="Pfam" id="PF03703"/>
    </source>
</evidence>
<evidence type="ECO:0000313" key="4">
    <source>
        <dbReference type="Proteomes" id="UP000748752"/>
    </source>
</evidence>
<keyword evidence="1" id="KW-0812">Transmembrane</keyword>
<accession>A0ABS1CFV6</accession>
<feature type="transmembrane region" description="Helical" evidence="1">
    <location>
        <begin position="59"/>
        <end position="77"/>
    </location>
</feature>
<protein>
    <recommendedName>
        <fullName evidence="2">YdbS-like PH domain-containing protein</fullName>
    </recommendedName>
</protein>
<keyword evidence="1" id="KW-0472">Membrane</keyword>
<name>A0ABS1CFV6_9GAMM</name>
<dbReference type="PANTHER" id="PTHR37938:SF1">
    <property type="entry name" value="BLL0215 PROTEIN"/>
    <property type="match status" value="1"/>
</dbReference>
<feature type="domain" description="YdbS-like PH" evidence="2">
    <location>
        <begin position="81"/>
        <end position="152"/>
    </location>
</feature>
<comment type="caution">
    <text evidence="3">The sequence shown here is derived from an EMBL/GenBank/DDBJ whole genome shotgun (WGS) entry which is preliminary data.</text>
</comment>
<evidence type="ECO:0000313" key="3">
    <source>
        <dbReference type="EMBL" id="MBK1630266.1"/>
    </source>
</evidence>
<reference evidence="3 4" key="1">
    <citation type="journal article" date="2020" name="Microorganisms">
        <title>Osmotic Adaptation and Compatible Solute Biosynthesis of Phototrophic Bacteria as Revealed from Genome Analyses.</title>
        <authorList>
            <person name="Imhoff J.F."/>
            <person name="Rahn T."/>
            <person name="Kunzel S."/>
            <person name="Keller A."/>
            <person name="Neulinger S.C."/>
        </authorList>
    </citation>
    <scope>NUCLEOTIDE SEQUENCE [LARGE SCALE GENOMIC DNA]</scope>
    <source>
        <strain evidence="3 4">DSM 6210</strain>
    </source>
</reference>
<dbReference type="InterPro" id="IPR005182">
    <property type="entry name" value="YdbS-like_PH"/>
</dbReference>
<proteinExistence type="predicted"/>
<dbReference type="Pfam" id="PF03703">
    <property type="entry name" value="bPH_2"/>
    <property type="match status" value="1"/>
</dbReference>
<dbReference type="RefSeq" id="WP_200234936.1">
    <property type="nucleotide sequence ID" value="NZ_NRRV01000010.1"/>
</dbReference>
<evidence type="ECO:0000256" key="1">
    <source>
        <dbReference type="SAM" id="Phobius"/>
    </source>
</evidence>